<comment type="caution">
    <text evidence="2">The sequence shown here is derived from an EMBL/GenBank/DDBJ whole genome shotgun (WGS) entry which is preliminary data.</text>
</comment>
<organism evidence="2 3">
    <name type="scientific">Tanacetum coccineum</name>
    <dbReference type="NCBI Taxonomy" id="301880"/>
    <lineage>
        <taxon>Eukaryota</taxon>
        <taxon>Viridiplantae</taxon>
        <taxon>Streptophyta</taxon>
        <taxon>Embryophyta</taxon>
        <taxon>Tracheophyta</taxon>
        <taxon>Spermatophyta</taxon>
        <taxon>Magnoliopsida</taxon>
        <taxon>eudicotyledons</taxon>
        <taxon>Gunneridae</taxon>
        <taxon>Pentapetalae</taxon>
        <taxon>asterids</taxon>
        <taxon>campanulids</taxon>
        <taxon>Asterales</taxon>
        <taxon>Asteraceae</taxon>
        <taxon>Asteroideae</taxon>
        <taxon>Anthemideae</taxon>
        <taxon>Anthemidinae</taxon>
        <taxon>Tanacetum</taxon>
    </lineage>
</organism>
<dbReference type="EMBL" id="BQNB010015737">
    <property type="protein sequence ID" value="GJT43529.1"/>
    <property type="molecule type" value="Genomic_DNA"/>
</dbReference>
<gene>
    <name evidence="2" type="ORF">Tco_0952244</name>
</gene>
<reference evidence="2" key="2">
    <citation type="submission" date="2022-01" db="EMBL/GenBank/DDBJ databases">
        <authorList>
            <person name="Yamashiro T."/>
            <person name="Shiraishi A."/>
            <person name="Satake H."/>
            <person name="Nakayama K."/>
        </authorList>
    </citation>
    <scope>NUCLEOTIDE SEQUENCE</scope>
</reference>
<accession>A0ABQ5E2E9</accession>
<name>A0ABQ5E2E9_9ASTR</name>
<proteinExistence type="predicted"/>
<evidence type="ECO:0000313" key="2">
    <source>
        <dbReference type="EMBL" id="GJT43529.1"/>
    </source>
</evidence>
<reference evidence="2" key="1">
    <citation type="journal article" date="2022" name="Int. J. Mol. Sci.">
        <title>Draft Genome of Tanacetum Coccineum: Genomic Comparison of Closely Related Tanacetum-Family Plants.</title>
        <authorList>
            <person name="Yamashiro T."/>
            <person name="Shiraishi A."/>
            <person name="Nakayama K."/>
            <person name="Satake H."/>
        </authorList>
    </citation>
    <scope>NUCLEOTIDE SEQUENCE</scope>
</reference>
<protein>
    <submittedName>
        <fullName evidence="2">Uncharacterized protein</fullName>
    </submittedName>
</protein>
<feature type="region of interest" description="Disordered" evidence="1">
    <location>
        <begin position="216"/>
        <end position="242"/>
    </location>
</feature>
<evidence type="ECO:0000256" key="1">
    <source>
        <dbReference type="SAM" id="MobiDB-lite"/>
    </source>
</evidence>
<feature type="compositionally biased region" description="Basic and acidic residues" evidence="1">
    <location>
        <begin position="229"/>
        <end position="241"/>
    </location>
</feature>
<sequence length="330" mass="38944">MILGRPFMATIHAQIDVFKREISLGFREDRVLFDMDGNICHSNIFVENVYMTNSIQNEEPFNPFKIGEDLFSYESPSCLQFEKRTRFCDDESIDTVDTSDDMQEPGVEHKEYDAIYRKGENGMLEQWMCFRDHERQSINGNSIIFTDFLKVRYGNKTIDDTTHERRYYEWVAQNSDFKDNDILNEWVLDSFDVKADYGKTYDDPYSRRFDEYKKENAKSSMRAHHRHGTTRDSKKKNDGKVVSKRQTMNHLLLTLKHLKSKGRIRAFEQERRDLDVEIKQMKELKANYGVTSPRELRHAWFKVSNGKGKGNGNAKEKERAFPLHRCRLVG</sequence>
<dbReference type="Proteomes" id="UP001151760">
    <property type="component" value="Unassembled WGS sequence"/>
</dbReference>
<keyword evidence="3" id="KW-1185">Reference proteome</keyword>
<evidence type="ECO:0000313" key="3">
    <source>
        <dbReference type="Proteomes" id="UP001151760"/>
    </source>
</evidence>